<evidence type="ECO:0000313" key="2">
    <source>
        <dbReference type="EMBL" id="CAB5225793.1"/>
    </source>
</evidence>
<feature type="region of interest" description="Disordered" evidence="1">
    <location>
        <begin position="1"/>
        <end position="51"/>
    </location>
</feature>
<reference evidence="2" key="1">
    <citation type="submission" date="2020-05" db="EMBL/GenBank/DDBJ databases">
        <authorList>
            <person name="Chiriac C."/>
            <person name="Salcher M."/>
            <person name="Ghai R."/>
            <person name="Kavagutti S V."/>
        </authorList>
    </citation>
    <scope>NUCLEOTIDE SEQUENCE</scope>
</reference>
<dbReference type="EMBL" id="LR798356">
    <property type="protein sequence ID" value="CAB5225793.1"/>
    <property type="molecule type" value="Genomic_DNA"/>
</dbReference>
<protein>
    <submittedName>
        <fullName evidence="2">Uncharacterized protein</fullName>
    </submittedName>
</protein>
<feature type="compositionally biased region" description="Basic and acidic residues" evidence="1">
    <location>
        <begin position="20"/>
        <end position="35"/>
    </location>
</feature>
<accession>A0A6J7X7Z9</accession>
<feature type="compositionally biased region" description="Polar residues" evidence="1">
    <location>
        <begin position="37"/>
        <end position="51"/>
    </location>
</feature>
<evidence type="ECO:0000256" key="1">
    <source>
        <dbReference type="SAM" id="MobiDB-lite"/>
    </source>
</evidence>
<organism evidence="2">
    <name type="scientific">uncultured Caudovirales phage</name>
    <dbReference type="NCBI Taxonomy" id="2100421"/>
    <lineage>
        <taxon>Viruses</taxon>
        <taxon>Duplodnaviria</taxon>
        <taxon>Heunggongvirae</taxon>
        <taxon>Uroviricota</taxon>
        <taxon>Caudoviricetes</taxon>
        <taxon>Peduoviridae</taxon>
        <taxon>Maltschvirus</taxon>
        <taxon>Maltschvirus maltsch</taxon>
    </lineage>
</organism>
<gene>
    <name evidence="2" type="ORF">UFOVP755_7</name>
</gene>
<sequence length="129" mass="14929">MSELSKKLGIKKPKPNLFETEQKTNRQRGDKHEQDTANEINGNTQPNSGATAWQRYKGDVSSDNFLYQCKLTDKNRFTINETILAEITRQARVNHKDPVVVIKMESIQKPTPNEWCMIPMEVYKYLIGE</sequence>
<name>A0A6J7X7Z9_9CAUD</name>
<proteinExistence type="predicted"/>